<feature type="signal peptide" evidence="2">
    <location>
        <begin position="1"/>
        <end position="17"/>
    </location>
</feature>
<accession>A0ABR4IC90</accession>
<feature type="compositionally biased region" description="Basic and acidic residues" evidence="1">
    <location>
        <begin position="39"/>
        <end position="57"/>
    </location>
</feature>
<evidence type="ECO:0000256" key="1">
    <source>
        <dbReference type="SAM" id="MobiDB-lite"/>
    </source>
</evidence>
<gene>
    <name evidence="3" type="ORF">BDW59DRAFT_161809</name>
</gene>
<evidence type="ECO:0000313" key="4">
    <source>
        <dbReference type="Proteomes" id="UP001610335"/>
    </source>
</evidence>
<organism evidence="3 4">
    <name type="scientific">Aspergillus cavernicola</name>
    <dbReference type="NCBI Taxonomy" id="176166"/>
    <lineage>
        <taxon>Eukaryota</taxon>
        <taxon>Fungi</taxon>
        <taxon>Dikarya</taxon>
        <taxon>Ascomycota</taxon>
        <taxon>Pezizomycotina</taxon>
        <taxon>Eurotiomycetes</taxon>
        <taxon>Eurotiomycetidae</taxon>
        <taxon>Eurotiales</taxon>
        <taxon>Aspergillaceae</taxon>
        <taxon>Aspergillus</taxon>
        <taxon>Aspergillus subgen. Nidulantes</taxon>
    </lineage>
</organism>
<feature type="chain" id="PRO_5045517274" description="Secreted protein" evidence="2">
    <location>
        <begin position="18"/>
        <end position="73"/>
    </location>
</feature>
<name>A0ABR4IC90_9EURO</name>
<dbReference type="Proteomes" id="UP001610335">
    <property type="component" value="Unassembled WGS sequence"/>
</dbReference>
<sequence length="73" mass="8261">MKTSILWFLSFLLAAQAAAMARLSATPRDGMTNPSLFLRDSESHDPEPDYHEPRSESYYDVEEPDGQQIGEGW</sequence>
<evidence type="ECO:0000256" key="2">
    <source>
        <dbReference type="SAM" id="SignalP"/>
    </source>
</evidence>
<keyword evidence="4" id="KW-1185">Reference proteome</keyword>
<evidence type="ECO:0000313" key="3">
    <source>
        <dbReference type="EMBL" id="KAL2825333.1"/>
    </source>
</evidence>
<comment type="caution">
    <text evidence="3">The sequence shown here is derived from an EMBL/GenBank/DDBJ whole genome shotgun (WGS) entry which is preliminary data.</text>
</comment>
<proteinExistence type="predicted"/>
<keyword evidence="2" id="KW-0732">Signal</keyword>
<feature type="region of interest" description="Disordered" evidence="1">
    <location>
        <begin position="25"/>
        <end position="73"/>
    </location>
</feature>
<dbReference type="EMBL" id="JBFXLS010000037">
    <property type="protein sequence ID" value="KAL2825333.1"/>
    <property type="molecule type" value="Genomic_DNA"/>
</dbReference>
<evidence type="ECO:0008006" key="5">
    <source>
        <dbReference type="Google" id="ProtNLM"/>
    </source>
</evidence>
<reference evidence="3 4" key="1">
    <citation type="submission" date="2024-07" db="EMBL/GenBank/DDBJ databases">
        <title>Section-level genome sequencing and comparative genomics of Aspergillus sections Usti and Cavernicolus.</title>
        <authorList>
            <consortium name="Lawrence Berkeley National Laboratory"/>
            <person name="Nybo J.L."/>
            <person name="Vesth T.C."/>
            <person name="Theobald S."/>
            <person name="Frisvad J.C."/>
            <person name="Larsen T.O."/>
            <person name="Kjaerboelling I."/>
            <person name="Rothschild-Mancinelli K."/>
            <person name="Lyhne E.K."/>
            <person name="Kogle M.E."/>
            <person name="Barry K."/>
            <person name="Clum A."/>
            <person name="Na H."/>
            <person name="Ledsgaard L."/>
            <person name="Lin J."/>
            <person name="Lipzen A."/>
            <person name="Kuo A."/>
            <person name="Riley R."/>
            <person name="Mondo S."/>
            <person name="LaButti K."/>
            <person name="Haridas S."/>
            <person name="Pangalinan J."/>
            <person name="Salamov A.A."/>
            <person name="Simmons B.A."/>
            <person name="Magnuson J.K."/>
            <person name="Chen J."/>
            <person name="Drula E."/>
            <person name="Henrissat B."/>
            <person name="Wiebenga A."/>
            <person name="Lubbers R.J."/>
            <person name="Gomes A.C."/>
            <person name="Makela M.R."/>
            <person name="Stajich J."/>
            <person name="Grigoriev I.V."/>
            <person name="Mortensen U.H."/>
            <person name="De vries R.P."/>
            <person name="Baker S.E."/>
            <person name="Andersen M.R."/>
        </authorList>
    </citation>
    <scope>NUCLEOTIDE SEQUENCE [LARGE SCALE GENOMIC DNA]</scope>
    <source>
        <strain evidence="3 4">CBS 600.67</strain>
    </source>
</reference>
<protein>
    <recommendedName>
        <fullName evidence="5">Secreted protein</fullName>
    </recommendedName>
</protein>